<evidence type="ECO:0000313" key="1">
    <source>
        <dbReference type="EMBL" id="KYN42202.1"/>
    </source>
</evidence>
<dbReference type="Gene3D" id="2.170.140.10">
    <property type="entry name" value="Chitin binding domain"/>
    <property type="match status" value="1"/>
</dbReference>
<organism evidence="1 2">
    <name type="scientific">Trachymyrmex septentrionalis</name>
    <dbReference type="NCBI Taxonomy" id="34720"/>
    <lineage>
        <taxon>Eukaryota</taxon>
        <taxon>Metazoa</taxon>
        <taxon>Ecdysozoa</taxon>
        <taxon>Arthropoda</taxon>
        <taxon>Hexapoda</taxon>
        <taxon>Insecta</taxon>
        <taxon>Pterygota</taxon>
        <taxon>Neoptera</taxon>
        <taxon>Endopterygota</taxon>
        <taxon>Hymenoptera</taxon>
        <taxon>Apocrita</taxon>
        <taxon>Aculeata</taxon>
        <taxon>Formicoidea</taxon>
        <taxon>Formicidae</taxon>
        <taxon>Myrmicinae</taxon>
        <taxon>Trachymyrmex</taxon>
    </lineage>
</organism>
<protein>
    <recommendedName>
        <fullName evidence="3">Chitin-binding type-2 domain-containing protein</fullName>
    </recommendedName>
</protein>
<evidence type="ECO:0008006" key="3">
    <source>
        <dbReference type="Google" id="ProtNLM"/>
    </source>
</evidence>
<reference evidence="1 2" key="1">
    <citation type="submission" date="2016-03" db="EMBL/GenBank/DDBJ databases">
        <title>Trachymyrmex septentrionalis WGS genome.</title>
        <authorList>
            <person name="Nygaard S."/>
            <person name="Hu H."/>
            <person name="Boomsma J."/>
            <person name="Zhang G."/>
        </authorList>
    </citation>
    <scope>NUCLEOTIDE SEQUENCE [LARGE SCALE GENOMIC DNA]</scope>
    <source>
        <strain evidence="1">Tsep2-gDNA-1</strain>
        <tissue evidence="1">Whole body</tissue>
    </source>
</reference>
<dbReference type="EMBL" id="KQ981382">
    <property type="protein sequence ID" value="KYN42202.1"/>
    <property type="molecule type" value="Genomic_DNA"/>
</dbReference>
<dbReference type="AlphaFoldDB" id="A0A195FPH0"/>
<evidence type="ECO:0000313" key="2">
    <source>
        <dbReference type="Proteomes" id="UP000078541"/>
    </source>
</evidence>
<dbReference type="Proteomes" id="UP000078541">
    <property type="component" value="Unassembled WGS sequence"/>
</dbReference>
<dbReference type="STRING" id="34720.A0A195FPH0"/>
<dbReference type="InterPro" id="IPR036508">
    <property type="entry name" value="Chitin-bd_dom_sf"/>
</dbReference>
<name>A0A195FPH0_9HYME</name>
<sequence>MFYKCNVGRRFAQICPFMIEGDLVTRLHYNRRLQVCDWPWQAGCASCPIQYPNGTFPPPERINNPSNDCQYLECANGHASGPFNCPPGTCFSRTCQECVRDRTDGNCNVVQPQPCIEGDRRLHDCYCNFYEECTRINGEFHWIQHECFGGIHFSVTEKRCMLPNEAKCPHIKHLL</sequence>
<accession>A0A195FPH0</accession>
<proteinExistence type="predicted"/>
<keyword evidence="2" id="KW-1185">Reference proteome</keyword>
<dbReference type="GO" id="GO:0008061">
    <property type="term" value="F:chitin binding"/>
    <property type="evidence" value="ECO:0007669"/>
    <property type="project" value="InterPro"/>
</dbReference>
<dbReference type="SUPFAM" id="SSF57625">
    <property type="entry name" value="Invertebrate chitin-binding proteins"/>
    <property type="match status" value="1"/>
</dbReference>
<gene>
    <name evidence="1" type="ORF">ALC56_03340</name>
</gene>